<keyword evidence="1" id="KW-0175">Coiled coil</keyword>
<dbReference type="OrthoDB" id="2020668at2759"/>
<reference evidence="3 4" key="1">
    <citation type="journal article" date="2020" name="IScience">
        <title>Genome Sequencing of the Endangered Kingdonia uniflora (Circaeasteraceae, Ranunculales) Reveals Potential Mechanisms of Evolutionary Specialization.</title>
        <authorList>
            <person name="Sun Y."/>
            <person name="Deng T."/>
            <person name="Zhang A."/>
            <person name="Moore M.J."/>
            <person name="Landis J.B."/>
            <person name="Lin N."/>
            <person name="Zhang H."/>
            <person name="Zhang X."/>
            <person name="Huang J."/>
            <person name="Zhang X."/>
            <person name="Sun H."/>
            <person name="Wang H."/>
        </authorList>
    </citation>
    <scope>NUCLEOTIDE SEQUENCE [LARGE SCALE GENOMIC DNA]</scope>
    <source>
        <strain evidence="3">TB1705</strain>
        <tissue evidence="3">Leaf</tissue>
    </source>
</reference>
<dbReference type="AlphaFoldDB" id="A0A7J7P7L0"/>
<evidence type="ECO:0000256" key="2">
    <source>
        <dbReference type="SAM" id="MobiDB-lite"/>
    </source>
</evidence>
<evidence type="ECO:0008006" key="5">
    <source>
        <dbReference type="Google" id="ProtNLM"/>
    </source>
</evidence>
<keyword evidence="4" id="KW-1185">Reference proteome</keyword>
<feature type="compositionally biased region" description="Basic and acidic residues" evidence="2">
    <location>
        <begin position="151"/>
        <end position="164"/>
    </location>
</feature>
<gene>
    <name evidence="3" type="ORF">GIB67_022805</name>
</gene>
<dbReference type="PANTHER" id="PTHR33740">
    <property type="entry name" value="GPI-ANCHORED ADHESIN-LIKE PROTEIN"/>
    <property type="match status" value="1"/>
</dbReference>
<feature type="coiled-coil region" evidence="1">
    <location>
        <begin position="549"/>
        <end position="692"/>
    </location>
</feature>
<name>A0A7J7P7L0_9MAGN</name>
<feature type="region of interest" description="Disordered" evidence="2">
    <location>
        <begin position="15"/>
        <end position="45"/>
    </location>
</feature>
<accession>A0A7J7P7L0</accession>
<proteinExistence type="predicted"/>
<dbReference type="PANTHER" id="PTHR33740:SF3">
    <property type="entry name" value="GPI-ANCHORED ADHESIN-LIKE PROTEIN"/>
    <property type="match status" value="1"/>
</dbReference>
<evidence type="ECO:0000313" key="3">
    <source>
        <dbReference type="EMBL" id="KAF6175124.1"/>
    </source>
</evidence>
<feature type="region of interest" description="Disordered" evidence="2">
    <location>
        <begin position="112"/>
        <end position="171"/>
    </location>
</feature>
<evidence type="ECO:0000256" key="1">
    <source>
        <dbReference type="SAM" id="Coils"/>
    </source>
</evidence>
<sequence length="828" mass="91401">MELLTAQQEVLLESDYQHDIDGKAESENITAKPDEGCPRNDYNPEVQAGMIQDSSSTPDITEATFESTPGDNINFEDSSIQNVESASTDIGEVYIASGEEDLQAKPHLTDISVPSDLNPNLPEIPEPSPKGGPAVSMTEPTIEPEESPVSDFDKPSVSDFESIHTDLNPNQQKDVFDCNELLEDSATPELSTISDSNNEAEDTTEIETYFPTKGNTDLNEIVKNPREVVSSLLEEGYNLNENLTSEMIPIFILGDPSANEPDVNSVIDMNSSFCESLMPKNSISAAGIPAPSLVSAALQAPPGKVLIPAFVDQVQGQALSALQILKVIEADVRPSDLCTRREYARWLLSASSVLSRNPVSKVYPAMYIENVTELAFDDISPEDPDFASIQGLAEAGLISSKLSRRDMLESVDVEQGPFYFFPESALSRQDLVSWKMAVDKRYLPEVDKKMMNQSCGYIDIDKINPDAWPALVADQCAGEQGIIALAFGYTRLFQPDKPVTKAQAAIALATGDSAEIVGEELTRIEAESLAESAVAAHTALVAQVEKDINASFEKELAMEREKIDAVEKMAQEAMLELETLRAKRDEENNILTRGRIAVESEMEVLSKLRREVEEQLECLMSNKTEISFEKERINKLRKEAELENQAIARLQYELDVERKALSMARSWAEDEAKRARDQAKSLEEARDRWEKQGIKVIVDNDLQEDANAGVTWVSAGKQSAVNETASRAEILLNKLKAMAGEIRGNSRVIIDKIILKITSLISSLKERVAEARRRTVELQDVAISKASHSIQELRQTAGGFSISFKESAKRIAEDCRDGVEKITQKFKI</sequence>
<organism evidence="3 4">
    <name type="scientific">Kingdonia uniflora</name>
    <dbReference type="NCBI Taxonomy" id="39325"/>
    <lineage>
        <taxon>Eukaryota</taxon>
        <taxon>Viridiplantae</taxon>
        <taxon>Streptophyta</taxon>
        <taxon>Embryophyta</taxon>
        <taxon>Tracheophyta</taxon>
        <taxon>Spermatophyta</taxon>
        <taxon>Magnoliopsida</taxon>
        <taxon>Ranunculales</taxon>
        <taxon>Circaeasteraceae</taxon>
        <taxon>Kingdonia</taxon>
    </lineage>
</organism>
<feature type="compositionally biased region" description="Basic and acidic residues" evidence="2">
    <location>
        <begin position="15"/>
        <end position="38"/>
    </location>
</feature>
<evidence type="ECO:0000313" key="4">
    <source>
        <dbReference type="Proteomes" id="UP000541444"/>
    </source>
</evidence>
<protein>
    <recommendedName>
        <fullName evidence="5">SLH domain-containing protein</fullName>
    </recommendedName>
</protein>
<comment type="caution">
    <text evidence="3">The sequence shown here is derived from an EMBL/GenBank/DDBJ whole genome shotgun (WGS) entry which is preliminary data.</text>
</comment>
<dbReference type="Proteomes" id="UP000541444">
    <property type="component" value="Unassembled WGS sequence"/>
</dbReference>
<dbReference type="EMBL" id="JACGCM010000215">
    <property type="protein sequence ID" value="KAF6175124.1"/>
    <property type="molecule type" value="Genomic_DNA"/>
</dbReference>